<gene>
    <name evidence="2" type="ORF">F2P81_010039</name>
</gene>
<dbReference type="Proteomes" id="UP000438429">
    <property type="component" value="Unassembled WGS sequence"/>
</dbReference>
<evidence type="ECO:0000313" key="2">
    <source>
        <dbReference type="EMBL" id="KAF0037165.1"/>
    </source>
</evidence>
<organism evidence="2 3">
    <name type="scientific">Scophthalmus maximus</name>
    <name type="common">Turbot</name>
    <name type="synonym">Psetta maxima</name>
    <dbReference type="NCBI Taxonomy" id="52904"/>
    <lineage>
        <taxon>Eukaryota</taxon>
        <taxon>Metazoa</taxon>
        <taxon>Chordata</taxon>
        <taxon>Craniata</taxon>
        <taxon>Vertebrata</taxon>
        <taxon>Euteleostomi</taxon>
        <taxon>Actinopterygii</taxon>
        <taxon>Neopterygii</taxon>
        <taxon>Teleostei</taxon>
        <taxon>Neoteleostei</taxon>
        <taxon>Acanthomorphata</taxon>
        <taxon>Carangaria</taxon>
        <taxon>Pleuronectiformes</taxon>
        <taxon>Pleuronectoidei</taxon>
        <taxon>Scophthalmidae</taxon>
        <taxon>Scophthalmus</taxon>
    </lineage>
</organism>
<feature type="region of interest" description="Disordered" evidence="1">
    <location>
        <begin position="27"/>
        <end position="50"/>
    </location>
</feature>
<sequence>MLRRSVLPAAVFHRLAPSADITYLRAKRGTSSHTEHGALSDEEEGKGELVQSEMQMAPEDMSTTQSGTGMTSTCQFIHSKSNVTPCLNN</sequence>
<accession>A0A6A4SWS1</accession>
<dbReference type="EMBL" id="VEVO01000009">
    <property type="protein sequence ID" value="KAF0037165.1"/>
    <property type="molecule type" value="Genomic_DNA"/>
</dbReference>
<name>A0A6A4SWS1_SCOMX</name>
<dbReference type="AlphaFoldDB" id="A0A6A4SWS1"/>
<proteinExistence type="predicted"/>
<evidence type="ECO:0000313" key="3">
    <source>
        <dbReference type="Proteomes" id="UP000438429"/>
    </source>
</evidence>
<evidence type="ECO:0000256" key="1">
    <source>
        <dbReference type="SAM" id="MobiDB-lite"/>
    </source>
</evidence>
<reference evidence="2 3" key="1">
    <citation type="submission" date="2019-06" db="EMBL/GenBank/DDBJ databases">
        <title>Draft genomes of female and male turbot (Scophthalmus maximus).</title>
        <authorList>
            <person name="Xu H."/>
            <person name="Xu X.-W."/>
            <person name="Shao C."/>
            <person name="Chen S."/>
        </authorList>
    </citation>
    <scope>NUCLEOTIDE SEQUENCE [LARGE SCALE GENOMIC DNA]</scope>
    <source>
        <strain evidence="2">Ysfricsl-2016a</strain>
        <tissue evidence="2">Blood</tissue>
    </source>
</reference>
<protein>
    <submittedName>
        <fullName evidence="2">Uncharacterized protein</fullName>
    </submittedName>
</protein>
<comment type="caution">
    <text evidence="2">The sequence shown here is derived from an EMBL/GenBank/DDBJ whole genome shotgun (WGS) entry which is preliminary data.</text>
</comment>